<dbReference type="PROSITE" id="PS50262">
    <property type="entry name" value="G_PROTEIN_RECEP_F1_2"/>
    <property type="match status" value="1"/>
</dbReference>
<keyword evidence="3 5" id="KW-1133">Transmembrane helix</keyword>
<organism evidence="7 8">
    <name type="scientific">Oesophagostomum dentatum</name>
    <name type="common">Nodular worm</name>
    <dbReference type="NCBI Taxonomy" id="61180"/>
    <lineage>
        <taxon>Eukaryota</taxon>
        <taxon>Metazoa</taxon>
        <taxon>Ecdysozoa</taxon>
        <taxon>Nematoda</taxon>
        <taxon>Chromadorea</taxon>
        <taxon>Rhabditida</taxon>
        <taxon>Rhabditina</taxon>
        <taxon>Rhabditomorpha</taxon>
        <taxon>Strongyloidea</taxon>
        <taxon>Strongylidae</taxon>
        <taxon>Oesophagostomum</taxon>
    </lineage>
</organism>
<evidence type="ECO:0000259" key="6">
    <source>
        <dbReference type="PROSITE" id="PS50262"/>
    </source>
</evidence>
<dbReference type="GO" id="GO:0016020">
    <property type="term" value="C:membrane"/>
    <property type="evidence" value="ECO:0007669"/>
    <property type="project" value="UniProtKB-SubCell"/>
</dbReference>
<evidence type="ECO:0000256" key="2">
    <source>
        <dbReference type="ARBA" id="ARBA00022692"/>
    </source>
</evidence>
<dbReference type="EMBL" id="KN549536">
    <property type="protein sequence ID" value="KHJ97030.1"/>
    <property type="molecule type" value="Genomic_DNA"/>
</dbReference>
<dbReference type="InterPro" id="IPR019430">
    <property type="entry name" value="7TM_GPCR_serpentine_rcpt_Srx"/>
</dbReference>
<gene>
    <name evidence="7" type="ORF">OESDEN_03001</name>
</gene>
<dbReference type="SUPFAM" id="SSF81321">
    <property type="entry name" value="Family A G protein-coupled receptor-like"/>
    <property type="match status" value="1"/>
</dbReference>
<proteinExistence type="predicted"/>
<evidence type="ECO:0000256" key="4">
    <source>
        <dbReference type="ARBA" id="ARBA00023136"/>
    </source>
</evidence>
<feature type="transmembrane region" description="Helical" evidence="5">
    <location>
        <begin position="6"/>
        <end position="29"/>
    </location>
</feature>
<keyword evidence="8" id="KW-1185">Reference proteome</keyword>
<dbReference type="OrthoDB" id="5846501at2759"/>
<dbReference type="InterPro" id="IPR017452">
    <property type="entry name" value="GPCR_Rhodpsn_7TM"/>
</dbReference>
<keyword evidence="2 5" id="KW-0812">Transmembrane</keyword>
<dbReference type="Pfam" id="PF10328">
    <property type="entry name" value="7TM_GPCR_Srx"/>
    <property type="match status" value="1"/>
</dbReference>
<comment type="subcellular location">
    <subcellularLocation>
        <location evidence="1">Membrane</location>
    </subcellularLocation>
</comment>
<evidence type="ECO:0000256" key="5">
    <source>
        <dbReference type="SAM" id="Phobius"/>
    </source>
</evidence>
<dbReference type="AlphaFoldDB" id="A0A0B1TNP8"/>
<sequence length="151" mass="16954">MTTKFWLGILLGASSLIGLILTALVLFAVLKICIYERRNPVYIMSASNLLCDCVQLVLAVGYLAPSIILDSWFFDGGRYSVFVQIFTAVLLLCWDYCSIVQILIAINRLVVVCFSNVHFFSFKTVLIIVILLWPIAALLVYLTQYGTPCCR</sequence>
<evidence type="ECO:0000313" key="8">
    <source>
        <dbReference type="Proteomes" id="UP000053660"/>
    </source>
</evidence>
<protein>
    <recommendedName>
        <fullName evidence="6">G-protein coupled receptors family 1 profile domain-containing protein</fullName>
    </recommendedName>
</protein>
<evidence type="ECO:0000256" key="1">
    <source>
        <dbReference type="ARBA" id="ARBA00004370"/>
    </source>
</evidence>
<dbReference type="PANTHER" id="PTHR22718:SF11">
    <property type="entry name" value="7TM GPCR SERPENTINE RECEPTOR CLASS X (SRX) DOMAIN-CONTAINING PROTEIN"/>
    <property type="match status" value="1"/>
</dbReference>
<evidence type="ECO:0000313" key="7">
    <source>
        <dbReference type="EMBL" id="KHJ97030.1"/>
    </source>
</evidence>
<name>A0A0B1TNP8_OESDE</name>
<feature type="transmembrane region" description="Helical" evidence="5">
    <location>
        <begin position="118"/>
        <end position="142"/>
    </location>
</feature>
<feature type="transmembrane region" description="Helical" evidence="5">
    <location>
        <begin position="81"/>
        <end position="106"/>
    </location>
</feature>
<feature type="domain" description="G-protein coupled receptors family 1 profile" evidence="6">
    <location>
        <begin position="18"/>
        <end position="151"/>
    </location>
</feature>
<reference evidence="7 8" key="1">
    <citation type="submission" date="2014-03" db="EMBL/GenBank/DDBJ databases">
        <title>Draft genome of the hookworm Oesophagostomum dentatum.</title>
        <authorList>
            <person name="Mitreva M."/>
        </authorList>
    </citation>
    <scope>NUCLEOTIDE SEQUENCE [LARGE SCALE GENOMIC DNA]</scope>
    <source>
        <strain evidence="7 8">OD-Hann</strain>
    </source>
</reference>
<dbReference type="Proteomes" id="UP000053660">
    <property type="component" value="Unassembled WGS sequence"/>
</dbReference>
<feature type="transmembrane region" description="Helical" evidence="5">
    <location>
        <begin position="49"/>
        <end position="69"/>
    </location>
</feature>
<accession>A0A0B1TNP8</accession>
<evidence type="ECO:0000256" key="3">
    <source>
        <dbReference type="ARBA" id="ARBA00022989"/>
    </source>
</evidence>
<dbReference type="PANTHER" id="PTHR22718">
    <property type="entry name" value="SERPENTINE RECEPTOR, CLASS X"/>
    <property type="match status" value="1"/>
</dbReference>
<keyword evidence="4 5" id="KW-0472">Membrane</keyword>